<keyword evidence="1" id="KW-0175">Coiled coil</keyword>
<dbReference type="KEGG" id="cjap:GWK36_13825"/>
<evidence type="ECO:0008006" key="5">
    <source>
        <dbReference type="Google" id="ProtNLM"/>
    </source>
</evidence>
<evidence type="ECO:0000313" key="3">
    <source>
        <dbReference type="EMBL" id="QIK38882.1"/>
    </source>
</evidence>
<feature type="region of interest" description="Disordered" evidence="2">
    <location>
        <begin position="203"/>
        <end position="256"/>
    </location>
</feature>
<feature type="coiled-coil region" evidence="1">
    <location>
        <begin position="30"/>
        <end position="71"/>
    </location>
</feature>
<accession>A0A6G7VG04</accession>
<name>A0A6G7VG04_9GAMM</name>
<reference evidence="4" key="1">
    <citation type="submission" date="2020-01" db="EMBL/GenBank/DDBJ databases">
        <title>Caldichromatium gen. nov., sp. nov., a thermophilic purple sulfur bacterium member of the family Chromatiaceae isolated from Nakabusa hot spring, Japan.</title>
        <authorList>
            <person name="Saini M.K."/>
            <person name="Hanada S."/>
            <person name="Tank M."/>
        </authorList>
    </citation>
    <scope>NUCLEOTIDE SEQUENCE [LARGE SCALE GENOMIC DNA]</scope>
    <source>
        <strain evidence="4">No.7</strain>
    </source>
</reference>
<feature type="compositionally biased region" description="Low complexity" evidence="2">
    <location>
        <begin position="206"/>
        <end position="217"/>
    </location>
</feature>
<keyword evidence="4" id="KW-1185">Reference proteome</keyword>
<evidence type="ECO:0000256" key="1">
    <source>
        <dbReference type="SAM" id="Coils"/>
    </source>
</evidence>
<gene>
    <name evidence="3" type="ORF">GWK36_13825</name>
</gene>
<protein>
    <recommendedName>
        <fullName evidence="5">PspA/IM30 family protein</fullName>
    </recommendedName>
</protein>
<dbReference type="EMBL" id="CP048029">
    <property type="protein sequence ID" value="QIK38882.1"/>
    <property type="molecule type" value="Genomic_DNA"/>
</dbReference>
<organism evidence="3 4">
    <name type="scientific">Caldichromatium japonicum</name>
    <dbReference type="NCBI Taxonomy" id="2699430"/>
    <lineage>
        <taxon>Bacteria</taxon>
        <taxon>Pseudomonadati</taxon>
        <taxon>Pseudomonadota</taxon>
        <taxon>Gammaproteobacteria</taxon>
        <taxon>Chromatiales</taxon>
        <taxon>Chromatiaceae</taxon>
        <taxon>Caldichromatium</taxon>
    </lineage>
</organism>
<evidence type="ECO:0000313" key="4">
    <source>
        <dbReference type="Proteomes" id="UP000502699"/>
    </source>
</evidence>
<dbReference type="RefSeq" id="WP_166271982.1">
    <property type="nucleotide sequence ID" value="NZ_CP048029.1"/>
</dbReference>
<evidence type="ECO:0000256" key="2">
    <source>
        <dbReference type="SAM" id="MobiDB-lite"/>
    </source>
</evidence>
<sequence>MLNFIRHFLGVKTDQTVQKGIEALVRWDPKGATEAELRAMEEELDALGVEVAQARAAYERERQEADAIQSLLDQRLSAAELLQSQIAAETDPGQRAALEQSLNTLLDLLEQMTPEVERERSEAQEAQEFLAMLERAYTEAGAKLKEARHQLEQAERDMKRAAQQRLQAERQAETARRAAGLSTATSSLNVALKAMQEAAARDRAQAEAASAKARLLAPTRPEQDDPHLAAALAAARGEPAPAQSASERLARLKAKQ</sequence>
<dbReference type="AlphaFoldDB" id="A0A6G7VG04"/>
<dbReference type="Proteomes" id="UP000502699">
    <property type="component" value="Chromosome"/>
</dbReference>
<feature type="compositionally biased region" description="Low complexity" evidence="2">
    <location>
        <begin position="229"/>
        <end position="245"/>
    </location>
</feature>
<proteinExistence type="predicted"/>